<dbReference type="VEuPathDB" id="FungiDB:ATEG_06590"/>
<evidence type="ECO:0000313" key="3">
    <source>
        <dbReference type="Proteomes" id="UP000007963"/>
    </source>
</evidence>
<organism evidence="2 3">
    <name type="scientific">Aspergillus terreus (strain NIH 2624 / FGSC A1156)</name>
    <dbReference type="NCBI Taxonomy" id="341663"/>
    <lineage>
        <taxon>Eukaryota</taxon>
        <taxon>Fungi</taxon>
        <taxon>Dikarya</taxon>
        <taxon>Ascomycota</taxon>
        <taxon>Pezizomycotina</taxon>
        <taxon>Eurotiomycetes</taxon>
        <taxon>Eurotiomycetidae</taxon>
        <taxon>Eurotiales</taxon>
        <taxon>Aspergillaceae</taxon>
        <taxon>Aspergillus</taxon>
        <taxon>Aspergillus subgen. Circumdati</taxon>
    </lineage>
</organism>
<name>Q0CI94_ASPTN</name>
<feature type="region of interest" description="Disordered" evidence="1">
    <location>
        <begin position="199"/>
        <end position="235"/>
    </location>
</feature>
<protein>
    <submittedName>
        <fullName evidence="2">Uncharacterized protein</fullName>
    </submittedName>
</protein>
<dbReference type="RefSeq" id="XP_001215768.1">
    <property type="nucleotide sequence ID" value="XM_001215768.1"/>
</dbReference>
<proteinExistence type="predicted"/>
<sequence>MVVIALCDLDPDWVYLPADKSPDGDSVLWFLSVHVIQRASISVSLSRTEGRATLFLSLGSTTILSTAYLRADVSDRGQRMTMSPSSARRKAAGNRREGMGSLILQDTGFFFPQLLLFFFLKKKLSIATCPEDDHGMTTGTMGVDCTLVYGARECILPESTPLYPILPISHGLAPVTVRKTEGRGLITTVPSRVGQYDALRNRRTNPDGQPAMPISARTNNMSNLNRSRRPRSKTR</sequence>
<accession>Q0CI94</accession>
<dbReference type="HOGENOM" id="CLU_1180006_0_0_1"/>
<gene>
    <name evidence="2" type="ORF">ATEG_06590</name>
</gene>
<dbReference type="GeneID" id="4321927"/>
<feature type="compositionally biased region" description="Polar residues" evidence="1">
    <location>
        <begin position="216"/>
        <end position="225"/>
    </location>
</feature>
<dbReference type="Proteomes" id="UP000007963">
    <property type="component" value="Unassembled WGS sequence"/>
</dbReference>
<reference evidence="3" key="1">
    <citation type="submission" date="2005-09" db="EMBL/GenBank/DDBJ databases">
        <title>Annotation of the Aspergillus terreus NIH2624 genome.</title>
        <authorList>
            <person name="Birren B.W."/>
            <person name="Lander E.S."/>
            <person name="Galagan J.E."/>
            <person name="Nusbaum C."/>
            <person name="Devon K."/>
            <person name="Henn M."/>
            <person name="Ma L.-J."/>
            <person name="Jaffe D.B."/>
            <person name="Butler J."/>
            <person name="Alvarez P."/>
            <person name="Gnerre S."/>
            <person name="Grabherr M."/>
            <person name="Kleber M."/>
            <person name="Mauceli E.W."/>
            <person name="Brockman W."/>
            <person name="Rounsley S."/>
            <person name="Young S.K."/>
            <person name="LaButti K."/>
            <person name="Pushparaj V."/>
            <person name="DeCaprio D."/>
            <person name="Crawford M."/>
            <person name="Koehrsen M."/>
            <person name="Engels R."/>
            <person name="Montgomery P."/>
            <person name="Pearson M."/>
            <person name="Howarth C."/>
            <person name="Larson L."/>
            <person name="Luoma S."/>
            <person name="White J."/>
            <person name="Alvarado L."/>
            <person name="Kodira C.D."/>
            <person name="Zeng Q."/>
            <person name="Oleary S."/>
            <person name="Yandava C."/>
            <person name="Denning D.W."/>
            <person name="Nierman W.C."/>
            <person name="Milne T."/>
            <person name="Madden K."/>
        </authorList>
    </citation>
    <scope>NUCLEOTIDE SEQUENCE [LARGE SCALE GENOMIC DNA]</scope>
    <source>
        <strain evidence="3">NIH 2624 / FGSC A1156</strain>
    </source>
</reference>
<evidence type="ECO:0000256" key="1">
    <source>
        <dbReference type="SAM" id="MobiDB-lite"/>
    </source>
</evidence>
<feature type="compositionally biased region" description="Basic residues" evidence="1">
    <location>
        <begin position="226"/>
        <end position="235"/>
    </location>
</feature>
<dbReference type="EMBL" id="CH476602">
    <property type="protein sequence ID" value="EAU33134.1"/>
    <property type="molecule type" value="Genomic_DNA"/>
</dbReference>
<evidence type="ECO:0000313" key="2">
    <source>
        <dbReference type="EMBL" id="EAU33134.1"/>
    </source>
</evidence>
<dbReference type="AlphaFoldDB" id="Q0CI94"/>